<accession>A0A1R3G6V4</accession>
<protein>
    <submittedName>
        <fullName evidence="2">Uncharacterized protein</fullName>
    </submittedName>
</protein>
<evidence type="ECO:0000313" key="2">
    <source>
        <dbReference type="EMBL" id="OMO53809.1"/>
    </source>
</evidence>
<dbReference type="Proteomes" id="UP000188268">
    <property type="component" value="Unassembled WGS sequence"/>
</dbReference>
<evidence type="ECO:0000313" key="3">
    <source>
        <dbReference type="Proteomes" id="UP000188268"/>
    </source>
</evidence>
<feature type="compositionally biased region" description="Polar residues" evidence="1">
    <location>
        <begin position="10"/>
        <end position="19"/>
    </location>
</feature>
<name>A0A1R3G6V4_COCAP</name>
<sequence>MATERGVARTGNNSGTKPNNIKPEWHKQRGQQTL</sequence>
<organism evidence="2 3">
    <name type="scientific">Corchorus capsularis</name>
    <name type="common">Jute</name>
    <dbReference type="NCBI Taxonomy" id="210143"/>
    <lineage>
        <taxon>Eukaryota</taxon>
        <taxon>Viridiplantae</taxon>
        <taxon>Streptophyta</taxon>
        <taxon>Embryophyta</taxon>
        <taxon>Tracheophyta</taxon>
        <taxon>Spermatophyta</taxon>
        <taxon>Magnoliopsida</taxon>
        <taxon>eudicotyledons</taxon>
        <taxon>Gunneridae</taxon>
        <taxon>Pentapetalae</taxon>
        <taxon>rosids</taxon>
        <taxon>malvids</taxon>
        <taxon>Malvales</taxon>
        <taxon>Malvaceae</taxon>
        <taxon>Grewioideae</taxon>
        <taxon>Apeibeae</taxon>
        <taxon>Corchorus</taxon>
    </lineage>
</organism>
<reference evidence="2 3" key="1">
    <citation type="submission" date="2013-09" db="EMBL/GenBank/DDBJ databases">
        <title>Corchorus capsularis genome sequencing.</title>
        <authorList>
            <person name="Alam M."/>
            <person name="Haque M.S."/>
            <person name="Islam M.S."/>
            <person name="Emdad E.M."/>
            <person name="Islam M.M."/>
            <person name="Ahmed B."/>
            <person name="Halim A."/>
            <person name="Hossen Q.M.M."/>
            <person name="Hossain M.Z."/>
            <person name="Ahmed R."/>
            <person name="Khan M.M."/>
            <person name="Islam R."/>
            <person name="Rashid M.M."/>
            <person name="Khan S.A."/>
            <person name="Rahman M.S."/>
            <person name="Alam M."/>
        </authorList>
    </citation>
    <scope>NUCLEOTIDE SEQUENCE [LARGE SCALE GENOMIC DNA]</scope>
    <source>
        <strain evidence="3">cv. CVL-1</strain>
        <tissue evidence="2">Whole seedling</tissue>
    </source>
</reference>
<evidence type="ECO:0000256" key="1">
    <source>
        <dbReference type="SAM" id="MobiDB-lite"/>
    </source>
</evidence>
<dbReference type="Gramene" id="OMO53809">
    <property type="protein sequence ID" value="OMO53809"/>
    <property type="gene ID" value="CCACVL1_28335"/>
</dbReference>
<keyword evidence="3" id="KW-1185">Reference proteome</keyword>
<proteinExistence type="predicted"/>
<feature type="region of interest" description="Disordered" evidence="1">
    <location>
        <begin position="1"/>
        <end position="34"/>
    </location>
</feature>
<dbReference type="EMBL" id="AWWV01015132">
    <property type="protein sequence ID" value="OMO53809.1"/>
    <property type="molecule type" value="Genomic_DNA"/>
</dbReference>
<dbReference type="AlphaFoldDB" id="A0A1R3G6V4"/>
<gene>
    <name evidence="2" type="ORF">CCACVL1_28335</name>
</gene>
<comment type="caution">
    <text evidence="2">The sequence shown here is derived from an EMBL/GenBank/DDBJ whole genome shotgun (WGS) entry which is preliminary data.</text>
</comment>